<protein>
    <recommendedName>
        <fullName evidence="1">Glycosyltransferase 2-like domain-containing protein</fullName>
    </recommendedName>
</protein>
<dbReference type="SUPFAM" id="SSF53448">
    <property type="entry name" value="Nucleotide-diphospho-sugar transferases"/>
    <property type="match status" value="1"/>
</dbReference>
<dbReference type="AlphaFoldDB" id="A0A1F5NZK1"/>
<reference evidence="2 3" key="1">
    <citation type="journal article" date="2016" name="Nat. Commun.">
        <title>Thousands of microbial genomes shed light on interconnected biogeochemical processes in an aquifer system.</title>
        <authorList>
            <person name="Anantharaman K."/>
            <person name="Brown C.T."/>
            <person name="Hug L.A."/>
            <person name="Sharon I."/>
            <person name="Castelle C.J."/>
            <person name="Probst A.J."/>
            <person name="Thomas B.C."/>
            <person name="Singh A."/>
            <person name="Wilkins M.J."/>
            <person name="Karaoz U."/>
            <person name="Brodie E.L."/>
            <person name="Williams K.H."/>
            <person name="Hubbard S.S."/>
            <person name="Banfield J.F."/>
        </authorList>
    </citation>
    <scope>NUCLEOTIDE SEQUENCE [LARGE SCALE GENOMIC DNA]</scope>
</reference>
<comment type="caution">
    <text evidence="2">The sequence shown here is derived from an EMBL/GenBank/DDBJ whole genome shotgun (WGS) entry which is preliminary data.</text>
</comment>
<evidence type="ECO:0000259" key="1">
    <source>
        <dbReference type="Pfam" id="PF00535"/>
    </source>
</evidence>
<evidence type="ECO:0000313" key="3">
    <source>
        <dbReference type="Proteomes" id="UP000176339"/>
    </source>
</evidence>
<dbReference type="Proteomes" id="UP000176339">
    <property type="component" value="Unassembled WGS sequence"/>
</dbReference>
<dbReference type="InterPro" id="IPR029044">
    <property type="entry name" value="Nucleotide-diphossugar_trans"/>
</dbReference>
<dbReference type="InterPro" id="IPR050256">
    <property type="entry name" value="Glycosyltransferase_2"/>
</dbReference>
<accession>A0A1F5NZK1</accession>
<name>A0A1F5NZK1_9BACT</name>
<feature type="domain" description="Glycosyltransferase 2-like" evidence="1">
    <location>
        <begin position="7"/>
        <end position="167"/>
    </location>
</feature>
<dbReference type="PANTHER" id="PTHR48090">
    <property type="entry name" value="UNDECAPRENYL-PHOSPHATE 4-DEOXY-4-FORMAMIDO-L-ARABINOSE TRANSFERASE-RELATED"/>
    <property type="match status" value="1"/>
</dbReference>
<dbReference type="CDD" id="cd04179">
    <property type="entry name" value="DPM_DPG-synthase_like"/>
    <property type="match status" value="1"/>
</dbReference>
<proteinExistence type="predicted"/>
<dbReference type="Pfam" id="PF00535">
    <property type="entry name" value="Glycos_transf_2"/>
    <property type="match status" value="1"/>
</dbReference>
<dbReference type="PANTHER" id="PTHR48090:SF7">
    <property type="entry name" value="RFBJ PROTEIN"/>
    <property type="match status" value="1"/>
</dbReference>
<sequence>MAKVVGIIMTYNCAGLLAQAVAELPRDGFDELILVDDGSIDNTWEVAQRLGIPAFQNTHSGYGGNLRFGLGKAFERGADIMVEVHGDGQFDMSQTSAAVAKMRGDDLDFLIGSRFTDLRQPLADGMPWPRYLANIGLSFIERLVLRIPWTEFHPGFRVYRRRFIEKLDLDKGANDYLYSFQIIALAAYFKAVCSEIPVRADYRKPHTSVNYWRASINSFQEMWVLGLYILAKLGVKTGIFK</sequence>
<evidence type="ECO:0000313" key="2">
    <source>
        <dbReference type="EMBL" id="OGE83055.1"/>
    </source>
</evidence>
<gene>
    <name evidence="2" type="ORF">A2846_01730</name>
</gene>
<dbReference type="InterPro" id="IPR001173">
    <property type="entry name" value="Glyco_trans_2-like"/>
</dbReference>
<dbReference type="Gene3D" id="3.90.550.10">
    <property type="entry name" value="Spore Coat Polysaccharide Biosynthesis Protein SpsA, Chain A"/>
    <property type="match status" value="1"/>
</dbReference>
<organism evidence="2 3">
    <name type="scientific">Candidatus Doudnabacteria bacterium RIFCSPHIGHO2_01_FULL_49_9</name>
    <dbReference type="NCBI Taxonomy" id="1817827"/>
    <lineage>
        <taxon>Bacteria</taxon>
        <taxon>Candidatus Doudnaibacteriota</taxon>
    </lineage>
</organism>
<dbReference type="EMBL" id="MFEN01000053">
    <property type="protein sequence ID" value="OGE83055.1"/>
    <property type="molecule type" value="Genomic_DNA"/>
</dbReference>